<evidence type="ECO:0000313" key="9">
    <source>
        <dbReference type="EMBL" id="SER91738.1"/>
    </source>
</evidence>
<feature type="chain" id="PRO_5011634760" evidence="6">
    <location>
        <begin position="21"/>
        <end position="577"/>
    </location>
</feature>
<reference evidence="9 10" key="1">
    <citation type="submission" date="2016-10" db="EMBL/GenBank/DDBJ databases">
        <authorList>
            <person name="de Groot N.N."/>
        </authorList>
    </citation>
    <scope>NUCLEOTIDE SEQUENCE [LARGE SCALE GENOMIC DNA]</scope>
    <source>
        <strain evidence="9 10">DSM 18610</strain>
    </source>
</reference>
<dbReference type="GO" id="GO:0009279">
    <property type="term" value="C:cell outer membrane"/>
    <property type="evidence" value="ECO:0007669"/>
    <property type="project" value="UniProtKB-SubCell"/>
</dbReference>
<evidence type="ECO:0000256" key="3">
    <source>
        <dbReference type="ARBA" id="ARBA00022729"/>
    </source>
</evidence>
<feature type="domain" description="RagB/SusD" evidence="7">
    <location>
        <begin position="271"/>
        <end position="577"/>
    </location>
</feature>
<dbReference type="Proteomes" id="UP000199572">
    <property type="component" value="Unassembled WGS sequence"/>
</dbReference>
<evidence type="ECO:0000256" key="6">
    <source>
        <dbReference type="SAM" id="SignalP"/>
    </source>
</evidence>
<evidence type="ECO:0000256" key="4">
    <source>
        <dbReference type="ARBA" id="ARBA00023136"/>
    </source>
</evidence>
<name>A0A1H9T3M0_9SPHI</name>
<evidence type="ECO:0000256" key="1">
    <source>
        <dbReference type="ARBA" id="ARBA00004442"/>
    </source>
</evidence>
<comment type="subcellular location">
    <subcellularLocation>
        <location evidence="1">Cell outer membrane</location>
    </subcellularLocation>
</comment>
<evidence type="ECO:0000259" key="7">
    <source>
        <dbReference type="Pfam" id="PF07980"/>
    </source>
</evidence>
<dbReference type="AlphaFoldDB" id="A0A1H9T3M0"/>
<evidence type="ECO:0000259" key="8">
    <source>
        <dbReference type="Pfam" id="PF14322"/>
    </source>
</evidence>
<dbReference type="STRING" id="390241.SAMN04488023_12075"/>
<dbReference type="RefSeq" id="WP_090886075.1">
    <property type="nucleotide sequence ID" value="NZ_FOGG01000020.1"/>
</dbReference>
<evidence type="ECO:0000313" key="10">
    <source>
        <dbReference type="Proteomes" id="UP000199572"/>
    </source>
</evidence>
<dbReference type="OrthoDB" id="617686at2"/>
<dbReference type="InterPro" id="IPR033985">
    <property type="entry name" value="SusD-like_N"/>
</dbReference>
<keyword evidence="5" id="KW-0998">Cell outer membrane</keyword>
<dbReference type="InterPro" id="IPR012944">
    <property type="entry name" value="SusD_RagB_dom"/>
</dbReference>
<dbReference type="Pfam" id="PF14322">
    <property type="entry name" value="SusD-like_3"/>
    <property type="match status" value="1"/>
</dbReference>
<feature type="domain" description="SusD-like N-terminal" evidence="8">
    <location>
        <begin position="88"/>
        <end position="222"/>
    </location>
</feature>
<gene>
    <name evidence="9" type="ORF">SAMN04488023_12075</name>
</gene>
<dbReference type="InterPro" id="IPR011990">
    <property type="entry name" value="TPR-like_helical_dom_sf"/>
</dbReference>
<comment type="similarity">
    <text evidence="2">Belongs to the SusD family.</text>
</comment>
<dbReference type="SUPFAM" id="SSF48452">
    <property type="entry name" value="TPR-like"/>
    <property type="match status" value="1"/>
</dbReference>
<accession>A0A1H9T3M0</accession>
<dbReference type="Pfam" id="PF07980">
    <property type="entry name" value="SusD_RagB"/>
    <property type="match status" value="1"/>
</dbReference>
<evidence type="ECO:0000256" key="5">
    <source>
        <dbReference type="ARBA" id="ARBA00023237"/>
    </source>
</evidence>
<dbReference type="EMBL" id="FOGG01000020">
    <property type="protein sequence ID" value="SER91738.1"/>
    <property type="molecule type" value="Genomic_DNA"/>
</dbReference>
<feature type="signal peptide" evidence="6">
    <location>
        <begin position="1"/>
        <end position="20"/>
    </location>
</feature>
<keyword evidence="10" id="KW-1185">Reference proteome</keyword>
<keyword evidence="4" id="KW-0472">Membrane</keyword>
<protein>
    <submittedName>
        <fullName evidence="9">Starch-binding associating with outer membrane</fullName>
    </submittedName>
</protein>
<proteinExistence type="inferred from homology"/>
<organism evidence="9 10">
    <name type="scientific">Pedobacter rhizosphaerae</name>
    <dbReference type="NCBI Taxonomy" id="390241"/>
    <lineage>
        <taxon>Bacteria</taxon>
        <taxon>Pseudomonadati</taxon>
        <taxon>Bacteroidota</taxon>
        <taxon>Sphingobacteriia</taxon>
        <taxon>Sphingobacteriales</taxon>
        <taxon>Sphingobacteriaceae</taxon>
        <taxon>Pedobacter</taxon>
    </lineage>
</organism>
<sequence length="577" mass="63508">MKKNIYISCIALAMLALNFAACKKALEEDPKYTINSKTAFESEATADLALGACYGYLTTYNAYGQAIPEITVGASGLGWAQTNGSDQDTYASMAIPATNGLVSMVWTGLYKTIGESNYFIASLEQSPLSEKYKKQAAAEAKFLRGLCYFNLANLFGGVPLRISPTTSETISLGRSSREQVYAQVEQDWLEAAANLSTKEELGSAAMGKASKYAAYAYLAKLYWMMGSHDNSPSSPYWAKAKEMGDKVISAGNYGLETKFSSLFANNLASSKEAIFQLNFSITSLYTGNRGNWIFAPSNATSGITWGRVKVSKAFYDFFRGTYPDDPRLKVSFAASYAQAKTNNFRIYAYPYLSTTSGVNALASDSIRYASLADPTNPKVEEISAAMKTAYINKNGDHQGWPYYVKQMDLSSTAQNSNKNLMVYRYADFLLLMADVENELGNAGKAKDYLNLVLTRARTSATTSVYPKSLTTAIDQATMRTMLFNERLFELAGEYEMYVDVRRRGTEFLKSIVDRHNNHNITKAFIAAALAANNTTAFRDRILPNTPDALKKNLLLPIPQSELNANDGIPAAQQNFGY</sequence>
<evidence type="ECO:0000256" key="2">
    <source>
        <dbReference type="ARBA" id="ARBA00006275"/>
    </source>
</evidence>
<keyword evidence="3 6" id="KW-0732">Signal</keyword>
<dbReference type="Gene3D" id="1.25.40.390">
    <property type="match status" value="1"/>
</dbReference>